<sequence length="513" mass="54583">MIDIPRVQSVYAFTKGQPPAPVNIVRGSELHRRALQRRRGRSKSSLKPNLRTHMENKEESRHSSDPEGDTFEDAEDNTPRRPSSASSTRSVNGRRPSSSPKRSKSPDPPPVPTIPSKHDPESPRKGLRDEMIPTVPGTHGLEDAKDNKLDHDEGQEHEAVEIATAKALSITPSGIHAKGTDETHSEEEVSRKEEVGNPLVVPSRSLAASTADHGTEKTSTHSRSSTLGSMSALPPKVPPRNLSASTNQGFSGLLPTVDFPPPPQALSDKPAKANASPAPPRKLTGPFSWLSRNTSAADKKVTSPPLPPTSQTMNRRNTASSLGTIGNNPELMLSKIEDGSEPDGPGQRWSSRSTLRDRFKYLRMREEAGIQSLDEESVQNGGALAGLIGRTASVSIGIGSPTSLANEAEGGLAVPPMDKARSNSTPGPIKSPMFKPDLPPGTASGMAAGPATEGVTSVDWDLWQSVVYEGPAAVARTSADELGRSIASGIPQAIRGVVWQVLAQSKNEELEGV</sequence>
<feature type="region of interest" description="Disordered" evidence="1">
    <location>
        <begin position="33"/>
        <end position="329"/>
    </location>
</feature>
<evidence type="ECO:0008006" key="4">
    <source>
        <dbReference type="Google" id="ProtNLM"/>
    </source>
</evidence>
<name>A0A4U0WPA6_9PEZI</name>
<evidence type="ECO:0000313" key="2">
    <source>
        <dbReference type="EMBL" id="TKA64283.1"/>
    </source>
</evidence>
<reference evidence="2 3" key="1">
    <citation type="submission" date="2017-03" db="EMBL/GenBank/DDBJ databases">
        <title>Genomes of endolithic fungi from Antarctica.</title>
        <authorList>
            <person name="Coleine C."/>
            <person name="Masonjones S."/>
            <person name="Stajich J.E."/>
        </authorList>
    </citation>
    <scope>NUCLEOTIDE SEQUENCE [LARGE SCALE GENOMIC DNA]</scope>
    <source>
        <strain evidence="2 3">CCFEE 5187</strain>
    </source>
</reference>
<evidence type="ECO:0000256" key="1">
    <source>
        <dbReference type="SAM" id="MobiDB-lite"/>
    </source>
</evidence>
<proteinExistence type="predicted"/>
<feature type="compositionally biased region" description="Basic and acidic residues" evidence="1">
    <location>
        <begin position="140"/>
        <end position="160"/>
    </location>
</feature>
<dbReference type="STRING" id="331657.A0A4U0WPA6"/>
<gene>
    <name evidence="2" type="ORF">B0A49_06177</name>
</gene>
<feature type="compositionally biased region" description="Acidic residues" evidence="1">
    <location>
        <begin position="66"/>
        <end position="76"/>
    </location>
</feature>
<dbReference type="OrthoDB" id="295078at2759"/>
<feature type="compositionally biased region" description="Basic and acidic residues" evidence="1">
    <location>
        <begin position="52"/>
        <end position="65"/>
    </location>
</feature>
<feature type="compositionally biased region" description="Basic residues" evidence="1">
    <location>
        <begin position="33"/>
        <end position="44"/>
    </location>
</feature>
<protein>
    <recommendedName>
        <fullName evidence="4">Rab-GAP TBC domain-containing protein</fullName>
    </recommendedName>
</protein>
<feature type="non-terminal residue" evidence="2">
    <location>
        <position position="513"/>
    </location>
</feature>
<dbReference type="EMBL" id="NAJN01001288">
    <property type="protein sequence ID" value="TKA64283.1"/>
    <property type="molecule type" value="Genomic_DNA"/>
</dbReference>
<dbReference type="Gene3D" id="1.10.10.750">
    <property type="entry name" value="Ypt/Rab-GAP domain of gyp1p, domain 1"/>
    <property type="match status" value="1"/>
</dbReference>
<feature type="compositionally biased region" description="Low complexity" evidence="1">
    <location>
        <begin position="80"/>
        <end position="100"/>
    </location>
</feature>
<comment type="caution">
    <text evidence="2">The sequence shown here is derived from an EMBL/GenBank/DDBJ whole genome shotgun (WGS) entry which is preliminary data.</text>
</comment>
<evidence type="ECO:0000313" key="3">
    <source>
        <dbReference type="Proteomes" id="UP000308768"/>
    </source>
</evidence>
<dbReference type="Proteomes" id="UP000308768">
    <property type="component" value="Unassembled WGS sequence"/>
</dbReference>
<organism evidence="2 3">
    <name type="scientific">Cryomyces minteri</name>
    <dbReference type="NCBI Taxonomy" id="331657"/>
    <lineage>
        <taxon>Eukaryota</taxon>
        <taxon>Fungi</taxon>
        <taxon>Dikarya</taxon>
        <taxon>Ascomycota</taxon>
        <taxon>Pezizomycotina</taxon>
        <taxon>Dothideomycetes</taxon>
        <taxon>Dothideomycetes incertae sedis</taxon>
        <taxon>Cryomyces</taxon>
    </lineage>
</organism>
<feature type="compositionally biased region" description="Basic and acidic residues" evidence="1">
    <location>
        <begin position="178"/>
        <end position="195"/>
    </location>
</feature>
<feature type="compositionally biased region" description="Polar residues" evidence="1">
    <location>
        <begin position="309"/>
        <end position="327"/>
    </location>
</feature>
<dbReference type="AlphaFoldDB" id="A0A4U0WPA6"/>
<accession>A0A4U0WPA6</accession>
<feature type="compositionally biased region" description="Basic and acidic residues" evidence="1">
    <location>
        <begin position="116"/>
        <end position="131"/>
    </location>
</feature>
<keyword evidence="3" id="KW-1185">Reference proteome</keyword>